<evidence type="ECO:0000313" key="2">
    <source>
        <dbReference type="Proteomes" id="UP000283492"/>
    </source>
</evidence>
<dbReference type="RefSeq" id="WP_118583252.1">
    <property type="nucleotide sequence ID" value="NZ_CABJFX010000035.1"/>
</dbReference>
<evidence type="ECO:0000313" key="1">
    <source>
        <dbReference type="EMBL" id="RHA84224.1"/>
    </source>
</evidence>
<accession>A0A3R6DKT3</accession>
<dbReference type="AlphaFoldDB" id="A0A3R6DKT3"/>
<proteinExistence type="predicted"/>
<gene>
    <name evidence="1" type="ORF">DW914_15545</name>
</gene>
<organism evidence="1 2">
    <name type="scientific">Roseburia inulinivorans</name>
    <dbReference type="NCBI Taxonomy" id="360807"/>
    <lineage>
        <taxon>Bacteria</taxon>
        <taxon>Bacillati</taxon>
        <taxon>Bacillota</taxon>
        <taxon>Clostridia</taxon>
        <taxon>Lachnospirales</taxon>
        <taxon>Lachnospiraceae</taxon>
        <taxon>Roseburia</taxon>
    </lineage>
</organism>
<name>A0A3R6DKT3_9FIRM</name>
<dbReference type="InterPro" id="IPR043743">
    <property type="entry name" value="DUF5688"/>
</dbReference>
<protein>
    <submittedName>
        <fullName evidence="1">Uncharacterized protein</fullName>
    </submittedName>
</protein>
<reference evidence="1 2" key="1">
    <citation type="submission" date="2018-08" db="EMBL/GenBank/DDBJ databases">
        <title>A genome reference for cultivated species of the human gut microbiota.</title>
        <authorList>
            <person name="Zou Y."/>
            <person name="Xue W."/>
            <person name="Luo G."/>
        </authorList>
    </citation>
    <scope>NUCLEOTIDE SEQUENCE [LARGE SCALE GENOMIC DNA]</scope>
    <source>
        <strain evidence="1 2">AM42-1AC</strain>
    </source>
</reference>
<comment type="caution">
    <text evidence="1">The sequence shown here is derived from an EMBL/GenBank/DDBJ whole genome shotgun (WGS) entry which is preliminary data.</text>
</comment>
<dbReference type="Pfam" id="PF18941">
    <property type="entry name" value="DUF5688"/>
    <property type="match status" value="1"/>
</dbReference>
<dbReference type="EMBL" id="QSFX01000035">
    <property type="protein sequence ID" value="RHA84224.1"/>
    <property type="molecule type" value="Genomic_DNA"/>
</dbReference>
<dbReference type="Proteomes" id="UP000283492">
    <property type="component" value="Unassembled WGS sequence"/>
</dbReference>
<sequence length="333" mass="38505">MLSYEEFKEKLVTEVTVYAPEKYKNAIVDIMGVPKAEGNVDAIIMRMPDRNSGASLNCKDLYADYVKSNSFEKTMIRCLQSLIPYLKRDDEIDIQKIMNWEEVKEIIVPELMCTRRAGENLEDLIYRNVEGTDLAIIYRVKQQVANIVGSIKVSKQMMETWGVDENRIHEFAFHNMNQLSTLQIVELNSDFAMPEETFSELPEKMNKYSSYVFTNKEAFYGAATIMEEGMLHSIAERLQEGFYLLPMDVDNIVVYPEGMMKNLESIHSMVLIHNIQCLEPENYLSDQVYYYSKEKGELSMSTNPENTQDVIIKILQQAMECSPGKKEDYGEER</sequence>